<dbReference type="InterPro" id="IPR003856">
    <property type="entry name" value="LPS_length_determ_N"/>
</dbReference>
<dbReference type="PANTHER" id="PTHR32309">
    <property type="entry name" value="TYROSINE-PROTEIN KINASE"/>
    <property type="match status" value="1"/>
</dbReference>
<dbReference type="EMBL" id="JAWLUK010000001">
    <property type="protein sequence ID" value="MDV7176121.1"/>
    <property type="molecule type" value="Genomic_DNA"/>
</dbReference>
<dbReference type="GO" id="GO:0004715">
    <property type="term" value="F:non-membrane spanning protein tyrosine kinase activity"/>
    <property type="evidence" value="ECO:0007669"/>
    <property type="project" value="UniProtKB-EC"/>
</dbReference>
<keyword evidence="6" id="KW-0067">ATP-binding</keyword>
<feature type="domain" description="Polysaccharide chain length determinant N-terminal" evidence="10">
    <location>
        <begin position="2"/>
        <end position="83"/>
    </location>
</feature>
<organism evidence="11 12">
    <name type="scientific">Micrococcus yunnanensis</name>
    <dbReference type="NCBI Taxonomy" id="566027"/>
    <lineage>
        <taxon>Bacteria</taxon>
        <taxon>Bacillati</taxon>
        <taxon>Actinomycetota</taxon>
        <taxon>Actinomycetes</taxon>
        <taxon>Micrococcales</taxon>
        <taxon>Micrococcaceae</taxon>
        <taxon>Micrococcus</taxon>
    </lineage>
</organism>
<dbReference type="AlphaFoldDB" id="A0AAP5T734"/>
<evidence type="ECO:0000256" key="5">
    <source>
        <dbReference type="ARBA" id="ARBA00022741"/>
    </source>
</evidence>
<feature type="transmembrane region" description="Helical" evidence="9">
    <location>
        <begin position="12"/>
        <end position="34"/>
    </location>
</feature>
<evidence type="ECO:0000313" key="11">
    <source>
        <dbReference type="EMBL" id="MDV7176121.1"/>
    </source>
</evidence>
<gene>
    <name evidence="11" type="ORF">R4064_00460</name>
</gene>
<keyword evidence="5" id="KW-0547">Nucleotide-binding</keyword>
<comment type="caution">
    <text evidence="11">The sequence shown here is derived from an EMBL/GenBank/DDBJ whole genome shotgun (WGS) entry which is preliminary data.</text>
</comment>
<dbReference type="InterPro" id="IPR027417">
    <property type="entry name" value="P-loop_NTPase"/>
</dbReference>
<dbReference type="RefSeq" id="WP_317676327.1">
    <property type="nucleotide sequence ID" value="NZ_JAWLUK010000001.1"/>
</dbReference>
<feature type="transmembrane region" description="Helical" evidence="9">
    <location>
        <begin position="163"/>
        <end position="180"/>
    </location>
</feature>
<evidence type="ECO:0000256" key="3">
    <source>
        <dbReference type="ARBA" id="ARBA00022475"/>
    </source>
</evidence>
<comment type="similarity">
    <text evidence="2">Belongs to the CpsC/CapA family.</text>
</comment>
<protein>
    <submittedName>
        <fullName evidence="11">Polysaccharide biosynthesis tyrosine autokinase</fullName>
        <ecNumber evidence="11">2.7.10.2</ecNumber>
    </submittedName>
</protein>
<dbReference type="PANTHER" id="PTHR32309:SF13">
    <property type="entry name" value="FERRIC ENTEROBACTIN TRANSPORT PROTEIN FEPE"/>
    <property type="match status" value="1"/>
</dbReference>
<evidence type="ECO:0000256" key="8">
    <source>
        <dbReference type="ARBA" id="ARBA00023136"/>
    </source>
</evidence>
<evidence type="ECO:0000259" key="10">
    <source>
        <dbReference type="Pfam" id="PF02706"/>
    </source>
</evidence>
<name>A0AAP5T734_9MICC</name>
<dbReference type="EC" id="2.7.10.2" evidence="11"/>
<dbReference type="SUPFAM" id="SSF52540">
    <property type="entry name" value="P-loop containing nucleoside triphosphate hydrolases"/>
    <property type="match status" value="1"/>
</dbReference>
<sequence>MNIIDFLRVLRANRLVILGCAALGLALGLLYSLLQPTLYTATSTAFVTVEGEASISGTETAQTRAQSYIPLINSRTVRERIAAEGLDTAGATLSAALVPNSNLITVSAVAPDAQQAAALANGALVATADVANELDPTSNVKVTAMEDALAPAAPSSPDRVRHLLYGLGAGLVLGLIVAFLRRLLDVNVRTTTDAQVAGGAGLLGAIPLDPSMKADRTAPMAPLSPRASEAVRQLRTNLRFAAVDDPPRTIAFTSSNPGEGKSTVIGNLALTVAAAGQPVILIDADLRRPRQAMQFGVDGRVGLSEVLNGDVALQDVLIPVGEEGLLLLPAGRTPPNPSEQLGSERMKDLLTALAETHMVLVDAPPVLPVTDSTLLAAAVDGTVLVIRHGKTRKEHLEVARDMLAGVNARVLGVVLNGTPASGVGSDYYGGGYGADGGSYDVYYQAPRDAAEAATGTTGDASPR</sequence>
<keyword evidence="8 9" id="KW-0472">Membrane</keyword>
<evidence type="ECO:0000256" key="7">
    <source>
        <dbReference type="ARBA" id="ARBA00022989"/>
    </source>
</evidence>
<evidence type="ECO:0000256" key="4">
    <source>
        <dbReference type="ARBA" id="ARBA00022692"/>
    </source>
</evidence>
<keyword evidence="4 9" id="KW-0812">Transmembrane</keyword>
<accession>A0AAP5T734</accession>
<evidence type="ECO:0000256" key="9">
    <source>
        <dbReference type="SAM" id="Phobius"/>
    </source>
</evidence>
<comment type="subcellular location">
    <subcellularLocation>
        <location evidence="1">Cell membrane</location>
        <topology evidence="1">Multi-pass membrane protein</topology>
    </subcellularLocation>
</comment>
<dbReference type="Proteomes" id="UP001185728">
    <property type="component" value="Unassembled WGS sequence"/>
</dbReference>
<keyword evidence="7 9" id="KW-1133">Transmembrane helix</keyword>
<evidence type="ECO:0000313" key="12">
    <source>
        <dbReference type="Proteomes" id="UP001185728"/>
    </source>
</evidence>
<dbReference type="Gene3D" id="3.40.50.300">
    <property type="entry name" value="P-loop containing nucleotide triphosphate hydrolases"/>
    <property type="match status" value="1"/>
</dbReference>
<proteinExistence type="inferred from homology"/>
<dbReference type="InterPro" id="IPR005702">
    <property type="entry name" value="Wzc-like_C"/>
</dbReference>
<reference evidence="11" key="1">
    <citation type="submission" date="2023-10" db="EMBL/GenBank/DDBJ databases">
        <title>Development of a sustainable strategy for remediation of hydrocarbon-contaminated territories based on the waste exchange concept.</title>
        <authorList>
            <person name="Krivoruchko A."/>
        </authorList>
    </citation>
    <scope>NUCLEOTIDE SEQUENCE</scope>
    <source>
        <strain evidence="11">IEGM 1325</strain>
    </source>
</reference>
<dbReference type="InterPro" id="IPR050445">
    <property type="entry name" value="Bact_polysacc_biosynth/exp"/>
</dbReference>
<dbReference type="InterPro" id="IPR033756">
    <property type="entry name" value="YlxH/NBP35"/>
</dbReference>
<evidence type="ECO:0000256" key="6">
    <source>
        <dbReference type="ARBA" id="ARBA00022840"/>
    </source>
</evidence>
<dbReference type="Pfam" id="PF10609">
    <property type="entry name" value="ParA"/>
    <property type="match status" value="1"/>
</dbReference>
<keyword evidence="11" id="KW-0808">Transferase</keyword>
<dbReference type="NCBIfam" id="TIGR01007">
    <property type="entry name" value="eps_fam"/>
    <property type="match status" value="1"/>
</dbReference>
<dbReference type="GO" id="GO:0005886">
    <property type="term" value="C:plasma membrane"/>
    <property type="evidence" value="ECO:0007669"/>
    <property type="project" value="UniProtKB-SubCell"/>
</dbReference>
<evidence type="ECO:0000256" key="2">
    <source>
        <dbReference type="ARBA" id="ARBA00006683"/>
    </source>
</evidence>
<dbReference type="CDD" id="cd05387">
    <property type="entry name" value="BY-kinase"/>
    <property type="match status" value="1"/>
</dbReference>
<evidence type="ECO:0000256" key="1">
    <source>
        <dbReference type="ARBA" id="ARBA00004651"/>
    </source>
</evidence>
<keyword evidence="3" id="KW-1003">Cell membrane</keyword>
<dbReference type="GO" id="GO:0005524">
    <property type="term" value="F:ATP binding"/>
    <property type="evidence" value="ECO:0007669"/>
    <property type="project" value="UniProtKB-KW"/>
</dbReference>
<dbReference type="Pfam" id="PF02706">
    <property type="entry name" value="Wzz"/>
    <property type="match status" value="1"/>
</dbReference>